<reference evidence="2 3" key="1">
    <citation type="journal article" date="2019" name="Nat. Commun.">
        <title>The antimicrobial potential of Streptomyces from insect microbiomes.</title>
        <authorList>
            <person name="Chevrette M.G."/>
            <person name="Carlson C.M."/>
            <person name="Ortega H.E."/>
            <person name="Thomas C."/>
            <person name="Ananiev G.E."/>
            <person name="Barns K.J."/>
            <person name="Book A.J."/>
            <person name="Cagnazzo J."/>
            <person name="Carlos C."/>
            <person name="Flanigan W."/>
            <person name="Grubbs K.J."/>
            <person name="Horn H.A."/>
            <person name="Hoffmann F.M."/>
            <person name="Klassen J.L."/>
            <person name="Knack J.J."/>
            <person name="Lewin G.R."/>
            <person name="McDonald B.R."/>
            <person name="Muller L."/>
            <person name="Melo W.G.P."/>
            <person name="Pinto-Tomas A.A."/>
            <person name="Schmitz A."/>
            <person name="Wendt-Pienkowski E."/>
            <person name="Wildman S."/>
            <person name="Zhao M."/>
            <person name="Zhang F."/>
            <person name="Bugni T.S."/>
            <person name="Andes D.R."/>
            <person name="Pupo M.T."/>
            <person name="Currie C.R."/>
        </authorList>
    </citation>
    <scope>NUCLEOTIDE SEQUENCE [LARGE SCALE GENOMIC DNA]</scope>
    <source>
        <strain evidence="2 3">SID5840</strain>
    </source>
</reference>
<dbReference type="Gene3D" id="3.10.129.10">
    <property type="entry name" value="Hotdog Thioesterase"/>
    <property type="match status" value="1"/>
</dbReference>
<dbReference type="Proteomes" id="UP000467124">
    <property type="component" value="Unassembled WGS sequence"/>
</dbReference>
<gene>
    <name evidence="2" type="ORF">GTW20_21005</name>
</gene>
<evidence type="ECO:0000256" key="1">
    <source>
        <dbReference type="SAM" id="MobiDB-lite"/>
    </source>
</evidence>
<sequence length="260" mass="27373">MTPGNDAPTITIPAAFNGPDGSGNGGYSAGLLAERLTSVGGDAVQVTLRTPPPLDRPLAVETLGQDGLRLIDPSVEDPEDRARLVAEATRVEARDLAPIPGGPVSVEEAEKARDLYPGLVEHPFPRCYSCGPERAEGEGLRLFAGRVRPGEGPDNVGNTVACTWNVLPAVDDGTGSAAFAQVWAALDCPGGWSHDINGRPIVLGRFTARVLSAPKVGTTPVVMGRLESVEGRKVRTSSALYDEEGRRLAMAEATWITLRS</sequence>
<feature type="region of interest" description="Disordered" evidence="1">
    <location>
        <begin position="1"/>
        <end position="21"/>
    </location>
</feature>
<protein>
    <recommendedName>
        <fullName evidence="4">Thioesterase superfamily protein</fullName>
    </recommendedName>
</protein>
<comment type="caution">
    <text evidence="2">The sequence shown here is derived from an EMBL/GenBank/DDBJ whole genome shotgun (WGS) entry which is preliminary data.</text>
</comment>
<accession>A0A7K2IXH3</accession>
<evidence type="ECO:0000313" key="2">
    <source>
        <dbReference type="EMBL" id="MYR34659.1"/>
    </source>
</evidence>
<proteinExistence type="predicted"/>
<dbReference type="AlphaFoldDB" id="A0A7K2IXH3"/>
<dbReference type="InterPro" id="IPR029069">
    <property type="entry name" value="HotDog_dom_sf"/>
</dbReference>
<dbReference type="RefSeq" id="WP_161111628.1">
    <property type="nucleotide sequence ID" value="NZ_JBHWJG010000007.1"/>
</dbReference>
<organism evidence="2 3">
    <name type="scientific">Nocardiopsis alba</name>
    <dbReference type="NCBI Taxonomy" id="53437"/>
    <lineage>
        <taxon>Bacteria</taxon>
        <taxon>Bacillati</taxon>
        <taxon>Actinomycetota</taxon>
        <taxon>Actinomycetes</taxon>
        <taxon>Streptosporangiales</taxon>
        <taxon>Nocardiopsidaceae</taxon>
        <taxon>Nocardiopsis</taxon>
    </lineage>
</organism>
<name>A0A7K2IXH3_9ACTN</name>
<evidence type="ECO:0008006" key="4">
    <source>
        <dbReference type="Google" id="ProtNLM"/>
    </source>
</evidence>
<dbReference type="EMBL" id="WWHY01000001">
    <property type="protein sequence ID" value="MYR34659.1"/>
    <property type="molecule type" value="Genomic_DNA"/>
</dbReference>
<evidence type="ECO:0000313" key="3">
    <source>
        <dbReference type="Proteomes" id="UP000467124"/>
    </source>
</evidence>
<dbReference type="SUPFAM" id="SSF54637">
    <property type="entry name" value="Thioesterase/thiol ester dehydrase-isomerase"/>
    <property type="match status" value="1"/>
</dbReference>